<proteinExistence type="predicted"/>
<feature type="compositionally biased region" description="Basic and acidic residues" evidence="1">
    <location>
        <begin position="184"/>
        <end position="195"/>
    </location>
</feature>
<protein>
    <submittedName>
        <fullName evidence="2">Uncharacterized protein</fullName>
    </submittedName>
</protein>
<gene>
    <name evidence="2" type="ORF">NBG84_12630</name>
</gene>
<feature type="compositionally biased region" description="Acidic residues" evidence="1">
    <location>
        <begin position="135"/>
        <end position="145"/>
    </location>
</feature>
<comment type="caution">
    <text evidence="2">The sequence shown here is derived from an EMBL/GenBank/DDBJ whole genome shotgun (WGS) entry which is preliminary data.</text>
</comment>
<feature type="region of interest" description="Disordered" evidence="1">
    <location>
        <begin position="132"/>
        <end position="233"/>
    </location>
</feature>
<name>A0ABT0UKZ0_9ACTN</name>
<evidence type="ECO:0000313" key="2">
    <source>
        <dbReference type="EMBL" id="MCM2389130.1"/>
    </source>
</evidence>
<dbReference type="EMBL" id="JAMQAW010000010">
    <property type="protein sequence ID" value="MCM2389130.1"/>
    <property type="molecule type" value="Genomic_DNA"/>
</dbReference>
<feature type="compositionally biased region" description="Basic and acidic residues" evidence="1">
    <location>
        <begin position="214"/>
        <end position="226"/>
    </location>
</feature>
<reference evidence="2" key="1">
    <citation type="submission" date="2022-06" db="EMBL/GenBank/DDBJ databases">
        <title>Genome public.</title>
        <authorList>
            <person name="Sun Q."/>
        </authorList>
    </citation>
    <scope>NUCLEOTIDE SEQUENCE</scope>
    <source>
        <strain evidence="2">CWNU-1</strain>
    </source>
</reference>
<sequence length="233" mass="25199">MTEQDHVTVNDPHGPVNNGLGPQYVFYGVGADWMIRKGAESLRIIREDRMRLADRFVSPAGYRIAAWDGHGRGGAMFDREEEVGVSDRLLLLLAAVGLKPDMDEYTVFVHRVVRSLEAAGLDEAAEEIRRTLLPEPDEDGGEGPEDGPSGEGGATGPWPPRFPDPESSPFTDAGTFTPGAAKIDTGERNQGRQETSEDGMTPPSGSPHRPAAPRAREEPAAPRAREEDDEDGS</sequence>
<organism evidence="2 3">
    <name type="scientific">Streptomyces albipurpureus</name>
    <dbReference type="NCBI Taxonomy" id="2897419"/>
    <lineage>
        <taxon>Bacteria</taxon>
        <taxon>Bacillati</taxon>
        <taxon>Actinomycetota</taxon>
        <taxon>Actinomycetes</taxon>
        <taxon>Kitasatosporales</taxon>
        <taxon>Streptomycetaceae</taxon>
        <taxon>Streptomyces</taxon>
    </lineage>
</organism>
<dbReference type="Proteomes" id="UP001431429">
    <property type="component" value="Unassembled WGS sequence"/>
</dbReference>
<dbReference type="RefSeq" id="WP_250919473.1">
    <property type="nucleotide sequence ID" value="NZ_JAMQAW010000010.1"/>
</dbReference>
<evidence type="ECO:0000256" key="1">
    <source>
        <dbReference type="SAM" id="MobiDB-lite"/>
    </source>
</evidence>
<evidence type="ECO:0000313" key="3">
    <source>
        <dbReference type="Proteomes" id="UP001431429"/>
    </source>
</evidence>
<keyword evidence="3" id="KW-1185">Reference proteome</keyword>
<accession>A0ABT0UKZ0</accession>